<dbReference type="EMBL" id="NESQ01000255">
    <property type="protein sequence ID" value="PUU75024.1"/>
    <property type="molecule type" value="Genomic_DNA"/>
</dbReference>
<dbReference type="STRING" id="42251.A0A2T6ZHY2"/>
<dbReference type="Proteomes" id="UP000244722">
    <property type="component" value="Unassembled WGS sequence"/>
</dbReference>
<proteinExistence type="predicted"/>
<comment type="caution">
    <text evidence="2">The sequence shown here is derived from an EMBL/GenBank/DDBJ whole genome shotgun (WGS) entry which is preliminary data.</text>
</comment>
<dbReference type="PANTHER" id="PTHR38048">
    <property type="entry name" value="EXPRESSED PROTEIN"/>
    <property type="match status" value="1"/>
</dbReference>
<feature type="domain" description="Hemerythrin-like" evidence="1">
    <location>
        <begin position="40"/>
        <end position="154"/>
    </location>
</feature>
<gene>
    <name evidence="2" type="ORF">B9Z19DRAFT_1067752</name>
</gene>
<evidence type="ECO:0000259" key="1">
    <source>
        <dbReference type="Pfam" id="PF01814"/>
    </source>
</evidence>
<keyword evidence="3" id="KW-1185">Reference proteome</keyword>
<evidence type="ECO:0000313" key="2">
    <source>
        <dbReference type="EMBL" id="PUU75024.1"/>
    </source>
</evidence>
<dbReference type="PANTHER" id="PTHR38048:SF2">
    <property type="entry name" value="HEMERYTHRIN-LIKE DOMAIN-CONTAINING PROTEIN"/>
    <property type="match status" value="1"/>
</dbReference>
<sequence length="255" mass="28165">MTIIGARQWADGPFPLIKTPAFDGDPKDPFIKAATEMALIHNVALRGMNSIYLQAPHVPAKDVQPFIGYCKAWSELLHSHHESEEALLFPSIEKAAGVPGLMQTNVSEHQQFRDGLGEFDKYLDTATPETFAGQKLNGIIDTFSGALVQHLTDEIPTLMALREYGFEKVPITQLIDAEAQHQMGTANKTTALAFLMTALDVTYEGGIHKNFPPAPAPVLWFLRNVCTLPCRAYWKFAPCTAGGKPRELYLGDRVQ</sequence>
<accession>A0A2T6ZHY2</accession>
<organism evidence="2 3">
    <name type="scientific">Tuber borchii</name>
    <name type="common">White truffle</name>
    <dbReference type="NCBI Taxonomy" id="42251"/>
    <lineage>
        <taxon>Eukaryota</taxon>
        <taxon>Fungi</taxon>
        <taxon>Dikarya</taxon>
        <taxon>Ascomycota</taxon>
        <taxon>Pezizomycotina</taxon>
        <taxon>Pezizomycetes</taxon>
        <taxon>Pezizales</taxon>
        <taxon>Tuberaceae</taxon>
        <taxon>Tuber</taxon>
    </lineage>
</organism>
<protein>
    <recommendedName>
        <fullName evidence="1">Hemerythrin-like domain-containing protein</fullName>
    </recommendedName>
</protein>
<dbReference type="InterPro" id="IPR053206">
    <property type="entry name" value="Dimeric_xanthone_biosynth"/>
</dbReference>
<dbReference type="InterPro" id="IPR012312">
    <property type="entry name" value="Hemerythrin-like"/>
</dbReference>
<dbReference type="Pfam" id="PF01814">
    <property type="entry name" value="Hemerythrin"/>
    <property type="match status" value="1"/>
</dbReference>
<reference evidence="2 3" key="1">
    <citation type="submission" date="2017-04" db="EMBL/GenBank/DDBJ databases">
        <title>Draft genome sequence of Tuber borchii Vittad., a whitish edible truffle.</title>
        <authorList>
            <consortium name="DOE Joint Genome Institute"/>
            <person name="Murat C."/>
            <person name="Kuo A."/>
            <person name="Barry K.W."/>
            <person name="Clum A."/>
            <person name="Dockter R.B."/>
            <person name="Fauchery L."/>
            <person name="Iotti M."/>
            <person name="Kohler A."/>
            <person name="Labutti K."/>
            <person name="Lindquist E.A."/>
            <person name="Lipzen A."/>
            <person name="Ohm R.A."/>
            <person name="Wang M."/>
            <person name="Grigoriev I.V."/>
            <person name="Zambonelli A."/>
            <person name="Martin F.M."/>
        </authorList>
    </citation>
    <scope>NUCLEOTIDE SEQUENCE [LARGE SCALE GENOMIC DNA]</scope>
    <source>
        <strain evidence="2 3">Tbo3840</strain>
    </source>
</reference>
<dbReference type="OrthoDB" id="58416at2759"/>
<dbReference type="AlphaFoldDB" id="A0A2T6ZHY2"/>
<evidence type="ECO:0000313" key="3">
    <source>
        <dbReference type="Proteomes" id="UP000244722"/>
    </source>
</evidence>
<name>A0A2T6ZHY2_TUBBO</name>
<dbReference type="Gene3D" id="1.20.120.520">
    <property type="entry name" value="nmb1532 protein domain like"/>
    <property type="match status" value="1"/>
</dbReference>
<dbReference type="CDD" id="cd12108">
    <property type="entry name" value="Hr-like"/>
    <property type="match status" value="1"/>
</dbReference>